<dbReference type="SUPFAM" id="SSF56784">
    <property type="entry name" value="HAD-like"/>
    <property type="match status" value="1"/>
</dbReference>
<gene>
    <name evidence="3" type="ORF">IX53_07475</name>
</gene>
<dbReference type="Gene3D" id="3.40.50.1000">
    <property type="entry name" value="HAD superfamily/HAD-like"/>
    <property type="match status" value="1"/>
</dbReference>
<dbReference type="GO" id="GO:0009279">
    <property type="term" value="C:cell outer membrane"/>
    <property type="evidence" value="ECO:0007669"/>
    <property type="project" value="InterPro"/>
</dbReference>
<feature type="domain" description="LysM" evidence="2">
    <location>
        <begin position="21"/>
        <end position="65"/>
    </location>
</feature>
<proteinExistence type="predicted"/>
<dbReference type="PATRIC" id="fig|1330330.3.peg.1513"/>
<organism evidence="3 4">
    <name type="scientific">Kosmotoga pacifica</name>
    <dbReference type="NCBI Taxonomy" id="1330330"/>
    <lineage>
        <taxon>Bacteria</taxon>
        <taxon>Thermotogati</taxon>
        <taxon>Thermotogota</taxon>
        <taxon>Thermotogae</taxon>
        <taxon>Kosmotogales</taxon>
        <taxon>Kosmotogaceae</taxon>
        <taxon>Kosmotoga</taxon>
    </lineage>
</organism>
<keyword evidence="4" id="KW-1185">Reference proteome</keyword>
<dbReference type="EMBL" id="CP011232">
    <property type="protein sequence ID" value="AKI97680.1"/>
    <property type="molecule type" value="Genomic_DNA"/>
</dbReference>
<dbReference type="InterPro" id="IPR023214">
    <property type="entry name" value="HAD_sf"/>
</dbReference>
<dbReference type="PANTHER" id="PTHR31284">
    <property type="entry name" value="ACID PHOSPHATASE-LIKE PROTEIN"/>
    <property type="match status" value="1"/>
</dbReference>
<dbReference type="RefSeq" id="WP_047754815.1">
    <property type="nucleotide sequence ID" value="NZ_CAJUHA010000017.1"/>
</dbReference>
<dbReference type="AlphaFoldDB" id="A0A0G2Z7V2"/>
<reference evidence="3 4" key="1">
    <citation type="submission" date="2015-04" db="EMBL/GenBank/DDBJ databases">
        <title>Complete Genome Sequence of Kosmotoga pacifica SLHLJ1.</title>
        <authorList>
            <person name="Jiang L.J."/>
            <person name="Shao Z.Z."/>
            <person name="Jebbar M."/>
        </authorList>
    </citation>
    <scope>NUCLEOTIDE SEQUENCE [LARGE SCALE GENOMIC DNA]</scope>
    <source>
        <strain evidence="3 4">SLHLJ1</strain>
    </source>
</reference>
<dbReference type="InterPro" id="IPR036412">
    <property type="entry name" value="HAD-like_sf"/>
</dbReference>
<sequence>MKRALVVIIVTLMAVAIFATDFYVVKAGDTLSKIAKETGVSVKELVKYNNLSDPNLIIVGQKLRLTPLYTQKDLNEQLVMATLWYQTSGEFKALSYQAFNLAKMLFDADLEANPDETRIRAVIVDIDETILNNSPYDAGHVGTDHAYPYGWTEWCEAREAEALPGAVEFLNYVVEKGGEVFYISNRKENVKQATIDNLKKLGFPLADEKHVLLRTTTSDKEPRRQIVANDYKIVVLMGDNLNDFSSVFRHKSLEERNALVDQMKDDWGTRFVVLPNPIYGDWEGAVYNGNWGLSPEEKDKVRKEHLIRWEMK</sequence>
<dbReference type="KEGG" id="kpf:IX53_07475"/>
<dbReference type="Proteomes" id="UP000035159">
    <property type="component" value="Chromosome"/>
</dbReference>
<dbReference type="SFLD" id="SFLDG01125">
    <property type="entry name" value="C1.1:_Acid_Phosphatase_Like"/>
    <property type="match status" value="1"/>
</dbReference>
<dbReference type="InterPro" id="IPR006423">
    <property type="entry name" value="Lipo_e_P4"/>
</dbReference>
<dbReference type="SUPFAM" id="SSF54106">
    <property type="entry name" value="LysM domain"/>
    <property type="match status" value="1"/>
</dbReference>
<dbReference type="SMART" id="SM00257">
    <property type="entry name" value="LysM"/>
    <property type="match status" value="1"/>
</dbReference>
<keyword evidence="1" id="KW-0732">Signal</keyword>
<dbReference type="OrthoDB" id="395856at2"/>
<dbReference type="CDD" id="cd07534">
    <property type="entry name" value="HAD_CAP"/>
    <property type="match status" value="1"/>
</dbReference>
<dbReference type="InterPro" id="IPR005519">
    <property type="entry name" value="Acid_phosphat_B-like"/>
</dbReference>
<dbReference type="Pfam" id="PF01476">
    <property type="entry name" value="LysM"/>
    <property type="match status" value="1"/>
</dbReference>
<protein>
    <recommendedName>
        <fullName evidence="2">LysM domain-containing protein</fullName>
    </recommendedName>
</protein>
<accession>A0A0G2Z7V2</accession>
<dbReference type="PROSITE" id="PS51782">
    <property type="entry name" value="LYSM"/>
    <property type="match status" value="1"/>
</dbReference>
<evidence type="ECO:0000313" key="4">
    <source>
        <dbReference type="Proteomes" id="UP000035159"/>
    </source>
</evidence>
<evidence type="ECO:0000259" key="2">
    <source>
        <dbReference type="PROSITE" id="PS51782"/>
    </source>
</evidence>
<evidence type="ECO:0000313" key="3">
    <source>
        <dbReference type="EMBL" id="AKI97680.1"/>
    </source>
</evidence>
<dbReference type="InterPro" id="IPR036779">
    <property type="entry name" value="LysM_dom_sf"/>
</dbReference>
<dbReference type="NCBIfam" id="TIGR01533">
    <property type="entry name" value="lipo_e_P4"/>
    <property type="match status" value="1"/>
</dbReference>
<dbReference type="PANTHER" id="PTHR31284:SF10">
    <property type="entry name" value="ACID PHOSPHATASE-LIKE PROTEIN"/>
    <property type="match status" value="1"/>
</dbReference>
<dbReference type="Gene3D" id="3.10.350.10">
    <property type="entry name" value="LysM domain"/>
    <property type="match status" value="1"/>
</dbReference>
<evidence type="ECO:0000256" key="1">
    <source>
        <dbReference type="ARBA" id="ARBA00022729"/>
    </source>
</evidence>
<dbReference type="SFLD" id="SFLDS00003">
    <property type="entry name" value="Haloacid_Dehalogenase"/>
    <property type="match status" value="1"/>
</dbReference>
<name>A0A0G2Z7V2_9BACT</name>
<dbReference type="CDD" id="cd00118">
    <property type="entry name" value="LysM"/>
    <property type="match status" value="1"/>
</dbReference>
<dbReference type="Pfam" id="PF03767">
    <property type="entry name" value="Acid_phosphat_B"/>
    <property type="match status" value="1"/>
</dbReference>
<dbReference type="InterPro" id="IPR018392">
    <property type="entry name" value="LysM"/>
</dbReference>